<reference evidence="1 2" key="1">
    <citation type="submission" date="2023-08" db="EMBL/GenBank/DDBJ databases">
        <title>Black Yeasts Isolated from many extreme environments.</title>
        <authorList>
            <person name="Coleine C."/>
            <person name="Stajich J.E."/>
            <person name="Selbmann L."/>
        </authorList>
    </citation>
    <scope>NUCLEOTIDE SEQUENCE [LARGE SCALE GENOMIC DNA]</scope>
    <source>
        <strain evidence="1 2">CCFEE 5792</strain>
    </source>
</reference>
<organism evidence="1 2">
    <name type="scientific">Exophiala bonariae</name>
    <dbReference type="NCBI Taxonomy" id="1690606"/>
    <lineage>
        <taxon>Eukaryota</taxon>
        <taxon>Fungi</taxon>
        <taxon>Dikarya</taxon>
        <taxon>Ascomycota</taxon>
        <taxon>Pezizomycotina</taxon>
        <taxon>Eurotiomycetes</taxon>
        <taxon>Chaetothyriomycetidae</taxon>
        <taxon>Chaetothyriales</taxon>
        <taxon>Herpotrichiellaceae</taxon>
        <taxon>Exophiala</taxon>
    </lineage>
</organism>
<sequence>MVWSIVRTSPNSLSFSSPSALHQIYGSRAVNVRKSQFYEILDGGAGGSTTHTEIDKNRHAARRRILNLAFSEAALRETEFFVIDNVRKFIKLIGSDSGLRAEAGLSPELPENLKGSDSHNHGDWSPARNMSRYLDWLAYDIMGNLVFGKGYNCLGSEEYREMPRIVTEGTKFGYWVSYQTPYFSKRTHC</sequence>
<evidence type="ECO:0000313" key="2">
    <source>
        <dbReference type="Proteomes" id="UP001358417"/>
    </source>
</evidence>
<dbReference type="Gene3D" id="1.10.630.10">
    <property type="entry name" value="Cytochrome P450"/>
    <property type="match status" value="1"/>
</dbReference>
<dbReference type="GO" id="GO:0005506">
    <property type="term" value="F:iron ion binding"/>
    <property type="evidence" value="ECO:0007669"/>
    <property type="project" value="InterPro"/>
</dbReference>
<keyword evidence="2" id="KW-1185">Reference proteome</keyword>
<dbReference type="RefSeq" id="XP_064710670.1">
    <property type="nucleotide sequence ID" value="XM_064851667.1"/>
</dbReference>
<dbReference type="InterPro" id="IPR036396">
    <property type="entry name" value="Cyt_P450_sf"/>
</dbReference>
<dbReference type="Proteomes" id="UP001358417">
    <property type="component" value="Unassembled WGS sequence"/>
</dbReference>
<dbReference type="EMBL" id="JAVRRD010000003">
    <property type="protein sequence ID" value="KAK5061573.1"/>
    <property type="molecule type" value="Genomic_DNA"/>
</dbReference>
<dbReference type="AlphaFoldDB" id="A0AAV9NN11"/>
<dbReference type="GO" id="GO:0004497">
    <property type="term" value="F:monooxygenase activity"/>
    <property type="evidence" value="ECO:0007669"/>
    <property type="project" value="InterPro"/>
</dbReference>
<dbReference type="GO" id="GO:0020037">
    <property type="term" value="F:heme binding"/>
    <property type="evidence" value="ECO:0007669"/>
    <property type="project" value="InterPro"/>
</dbReference>
<proteinExistence type="predicted"/>
<dbReference type="GO" id="GO:0016705">
    <property type="term" value="F:oxidoreductase activity, acting on paired donors, with incorporation or reduction of molecular oxygen"/>
    <property type="evidence" value="ECO:0007669"/>
    <property type="project" value="InterPro"/>
</dbReference>
<gene>
    <name evidence="1" type="ORF">LTR84_008117</name>
</gene>
<comment type="caution">
    <text evidence="1">The sequence shown here is derived from an EMBL/GenBank/DDBJ whole genome shotgun (WGS) entry which is preliminary data.</text>
</comment>
<protein>
    <submittedName>
        <fullName evidence="1">Uncharacterized protein</fullName>
    </submittedName>
</protein>
<name>A0AAV9NN11_9EURO</name>
<evidence type="ECO:0000313" key="1">
    <source>
        <dbReference type="EMBL" id="KAK5061573.1"/>
    </source>
</evidence>
<dbReference type="SUPFAM" id="SSF48264">
    <property type="entry name" value="Cytochrome P450"/>
    <property type="match status" value="1"/>
</dbReference>
<dbReference type="GeneID" id="89976282"/>
<accession>A0AAV9NN11</accession>